<evidence type="ECO:0000259" key="2">
    <source>
        <dbReference type="Pfam" id="PF13404"/>
    </source>
</evidence>
<dbReference type="InterPro" id="IPR000485">
    <property type="entry name" value="AsnC-type_HTH_dom"/>
</dbReference>
<dbReference type="SUPFAM" id="SSF46785">
    <property type="entry name" value="Winged helix' DNA-binding domain"/>
    <property type="match status" value="1"/>
</dbReference>
<dbReference type="PANTHER" id="PTHR30154:SF34">
    <property type="entry name" value="TRANSCRIPTIONAL REGULATOR AZLB"/>
    <property type="match status" value="1"/>
</dbReference>
<name>A0A5S4GHW3_9ACTN</name>
<proteinExistence type="predicted"/>
<dbReference type="InterPro" id="IPR036390">
    <property type="entry name" value="WH_DNA-bd_sf"/>
</dbReference>
<organism evidence="3 4">
    <name type="scientific">Actinomadura geliboluensis</name>
    <dbReference type="NCBI Taxonomy" id="882440"/>
    <lineage>
        <taxon>Bacteria</taxon>
        <taxon>Bacillati</taxon>
        <taxon>Actinomycetota</taxon>
        <taxon>Actinomycetes</taxon>
        <taxon>Streptosporangiales</taxon>
        <taxon>Thermomonosporaceae</taxon>
        <taxon>Actinomadura</taxon>
    </lineage>
</organism>
<feature type="domain" description="HTH asnC-type" evidence="2">
    <location>
        <begin position="1"/>
        <end position="40"/>
    </location>
</feature>
<dbReference type="RefSeq" id="WP_138639930.1">
    <property type="nucleotide sequence ID" value="NZ_JASWDG010000209.1"/>
</dbReference>
<protein>
    <submittedName>
        <fullName evidence="3">Lrp/AsnC family transcriptional regulator</fullName>
    </submittedName>
</protein>
<reference evidence="3 4" key="1">
    <citation type="submission" date="2019-05" db="EMBL/GenBank/DDBJ databases">
        <title>Draft genome sequence of Actinomadura geliboluensis A8036.</title>
        <authorList>
            <person name="Saricaoglu S."/>
            <person name="Isik K."/>
        </authorList>
    </citation>
    <scope>NUCLEOTIDE SEQUENCE [LARGE SCALE GENOMIC DNA]</scope>
    <source>
        <strain evidence="3 4">A8036</strain>
    </source>
</reference>
<dbReference type="OrthoDB" id="4050641at2"/>
<dbReference type="SUPFAM" id="SSF54909">
    <property type="entry name" value="Dimeric alpha+beta barrel"/>
    <property type="match status" value="1"/>
</dbReference>
<dbReference type="GO" id="GO:0043565">
    <property type="term" value="F:sequence-specific DNA binding"/>
    <property type="evidence" value="ECO:0007669"/>
    <property type="project" value="InterPro"/>
</dbReference>
<dbReference type="Pfam" id="PF13404">
    <property type="entry name" value="HTH_AsnC-type"/>
    <property type="match status" value="1"/>
</dbReference>
<dbReference type="Pfam" id="PF01037">
    <property type="entry name" value="AsnC_trans_reg"/>
    <property type="match status" value="1"/>
</dbReference>
<feature type="domain" description="Transcription regulator AsnC/Lrp ligand binding" evidence="1">
    <location>
        <begin position="68"/>
        <end position="132"/>
    </location>
</feature>
<evidence type="ECO:0000313" key="3">
    <source>
        <dbReference type="EMBL" id="TMR32121.1"/>
    </source>
</evidence>
<dbReference type="AlphaFoldDB" id="A0A5S4GHW3"/>
<comment type="caution">
    <text evidence="3">The sequence shown here is derived from an EMBL/GenBank/DDBJ whole genome shotgun (WGS) entry which is preliminary data.</text>
</comment>
<dbReference type="Gene3D" id="1.10.10.10">
    <property type="entry name" value="Winged helix-like DNA-binding domain superfamily/Winged helix DNA-binding domain"/>
    <property type="match status" value="1"/>
</dbReference>
<dbReference type="InterPro" id="IPR036388">
    <property type="entry name" value="WH-like_DNA-bd_sf"/>
</dbReference>
<keyword evidence="4" id="KW-1185">Reference proteome</keyword>
<evidence type="ECO:0000259" key="1">
    <source>
        <dbReference type="Pfam" id="PF01037"/>
    </source>
</evidence>
<dbReference type="EMBL" id="VCKZ01000278">
    <property type="protein sequence ID" value="TMR32121.1"/>
    <property type="molecule type" value="Genomic_DNA"/>
</dbReference>
<accession>A0A5S4GHW3</accession>
<evidence type="ECO:0000313" key="4">
    <source>
        <dbReference type="Proteomes" id="UP000305238"/>
    </source>
</evidence>
<dbReference type="Proteomes" id="UP000305238">
    <property type="component" value="Unassembled WGS sequence"/>
</dbReference>
<gene>
    <name evidence="3" type="ORF">ETD96_30420</name>
</gene>
<dbReference type="InterPro" id="IPR019887">
    <property type="entry name" value="Tscrpt_reg_AsnC/Lrp_C"/>
</dbReference>
<dbReference type="GO" id="GO:0043200">
    <property type="term" value="P:response to amino acid"/>
    <property type="evidence" value="ECO:0007669"/>
    <property type="project" value="TreeGrafter"/>
</dbReference>
<dbReference type="GO" id="GO:0005829">
    <property type="term" value="C:cytosol"/>
    <property type="evidence" value="ECO:0007669"/>
    <property type="project" value="TreeGrafter"/>
</dbReference>
<sequence length="341" mass="37363">MDELDLAIIDALITRPRVRWTDLAALLDTSPTTLARRWNRIVDGGLAWVTAWPGPALWPDLGMAVIRAELAPHGREEVIDAMVRLPHSLTVQETTGKYDLFVLVLFPGWAALTRSLSSLAALDGIAASRTEICGRLYGSIQWPLGALSAAQRSALAEPRKPLPLGGAVEVDEKGRQLFVELSRDGRSTLKTLAAAFDATAEAEKRRLDRLVGARLLDLRCDMARAVAGWPVLALVWLRVPESSLRKVAPKIAEWRCCRLAVEISGASNLLFALSTHERSQVSDLLSDLEALDPGLRVNEVQYVTLQRKLSGRVLDDEGRASEVIPLDPWYSAQPTGRADVT</sequence>
<dbReference type="Gene3D" id="3.30.70.920">
    <property type="match status" value="1"/>
</dbReference>
<dbReference type="InterPro" id="IPR011008">
    <property type="entry name" value="Dimeric_a/b-barrel"/>
</dbReference>
<dbReference type="PANTHER" id="PTHR30154">
    <property type="entry name" value="LEUCINE-RESPONSIVE REGULATORY PROTEIN"/>
    <property type="match status" value="1"/>
</dbReference>